<evidence type="ECO:0000313" key="2">
    <source>
        <dbReference type="Proteomes" id="UP000490386"/>
    </source>
</evidence>
<keyword evidence="2" id="KW-1185">Reference proteome</keyword>
<dbReference type="EMBL" id="WBJX01000004">
    <property type="protein sequence ID" value="KAB1637003.1"/>
    <property type="molecule type" value="Genomic_DNA"/>
</dbReference>
<reference evidence="1 2" key="1">
    <citation type="submission" date="2019-09" db="EMBL/GenBank/DDBJ databases">
        <title>Phylogeny of genus Pseudoclavibacter and closely related genus.</title>
        <authorList>
            <person name="Li Y."/>
        </authorList>
    </citation>
    <scope>NUCLEOTIDE SEQUENCE [LARGE SCALE GENOMIC DNA]</scope>
    <source>
        <strain evidence="1 2">THG-MD12</strain>
    </source>
</reference>
<comment type="caution">
    <text evidence="1">The sequence shown here is derived from an EMBL/GenBank/DDBJ whole genome shotgun (WGS) entry which is preliminary data.</text>
</comment>
<evidence type="ECO:0000313" key="1">
    <source>
        <dbReference type="EMBL" id="KAB1637003.1"/>
    </source>
</evidence>
<dbReference type="Proteomes" id="UP000490386">
    <property type="component" value="Unassembled WGS sequence"/>
</dbReference>
<accession>A0A7J5AZG3</accession>
<sequence>MPNRPCSRVACSRKAEYTLTFDYEDKLAVIGPLALAAEPHSYDLCARHAERSTPPQGWSMMRPVVLGS</sequence>
<name>A0A7J5AZG3_9MICO</name>
<dbReference type="Pfam" id="PF12005">
    <property type="entry name" value="DUF3499"/>
    <property type="match status" value="1"/>
</dbReference>
<dbReference type="OrthoDB" id="3216194at2"/>
<dbReference type="RefSeq" id="WP_104252264.1">
    <property type="nucleotide sequence ID" value="NZ_CANKVH010000003.1"/>
</dbReference>
<dbReference type="AlphaFoldDB" id="A0A7J5AZG3"/>
<gene>
    <name evidence="1" type="ORF">F8O03_11875</name>
</gene>
<dbReference type="InterPro" id="IPR021888">
    <property type="entry name" value="DUF3499"/>
</dbReference>
<proteinExistence type="predicted"/>
<protein>
    <submittedName>
        <fullName evidence="1">DUF3499 family protein</fullName>
    </submittedName>
</protein>
<organism evidence="1 2">
    <name type="scientific">Pseudoclavibacter terrae</name>
    <dbReference type="NCBI Taxonomy" id="1530195"/>
    <lineage>
        <taxon>Bacteria</taxon>
        <taxon>Bacillati</taxon>
        <taxon>Actinomycetota</taxon>
        <taxon>Actinomycetes</taxon>
        <taxon>Micrococcales</taxon>
        <taxon>Microbacteriaceae</taxon>
        <taxon>Pseudoclavibacter</taxon>
    </lineage>
</organism>